<dbReference type="SUPFAM" id="SSF53335">
    <property type="entry name" value="S-adenosyl-L-methionine-dependent methyltransferases"/>
    <property type="match status" value="1"/>
</dbReference>
<dbReference type="InterPro" id="IPR008715">
    <property type="entry name" value="SAM-MeTfrase_NodS-like"/>
</dbReference>
<organism evidence="1 2">
    <name type="scientific">Nocardioides glacieisoli</name>
    <dbReference type="NCBI Taxonomy" id="1168730"/>
    <lineage>
        <taxon>Bacteria</taxon>
        <taxon>Bacillati</taxon>
        <taxon>Actinomycetota</taxon>
        <taxon>Actinomycetes</taxon>
        <taxon>Propionibacteriales</taxon>
        <taxon>Nocardioidaceae</taxon>
        <taxon>Nocardioides</taxon>
    </lineage>
</organism>
<keyword evidence="1" id="KW-0489">Methyltransferase</keyword>
<dbReference type="OrthoDB" id="116799at2"/>
<keyword evidence="2" id="KW-1185">Reference proteome</keyword>
<sequence>MARRARPGRPGRAAAPARRARLVTGVDHDALDRVHRDSDDPWDVDSSYERRKRALTLAALPREHYGRALEVGCSVGALAVDLATRCDHLLALDASPAAIDLARRRTAEVEHVDVRLARIPAEWPDGRFDLVSISEVGYFLAPEELAEVVVRVRDALTDDGHLLLCHWRHAIVGWPLDGADVHDAFLAAGAQVLVEHREPDFLLHVLARWP</sequence>
<keyword evidence="1" id="KW-0808">Transferase</keyword>
<dbReference type="CDD" id="cd02440">
    <property type="entry name" value="AdoMet_MTases"/>
    <property type="match status" value="1"/>
</dbReference>
<accession>A0A4Q2RJG0</accession>
<protein>
    <submittedName>
        <fullName evidence="1">Methyltransferase domain-containing protein</fullName>
    </submittedName>
</protein>
<reference evidence="1 2" key="1">
    <citation type="submission" date="2019-01" db="EMBL/GenBank/DDBJ databases">
        <title>Novel species of Nocardioides.</title>
        <authorList>
            <person name="Liu Q."/>
            <person name="Xin Y.-H."/>
        </authorList>
    </citation>
    <scope>NUCLEOTIDE SEQUENCE [LARGE SCALE GENOMIC DNA]</scope>
    <source>
        <strain evidence="1 2">HLT3-15</strain>
    </source>
</reference>
<dbReference type="AlphaFoldDB" id="A0A4Q2RJG0"/>
<dbReference type="Proteomes" id="UP000291838">
    <property type="component" value="Unassembled WGS sequence"/>
</dbReference>
<dbReference type="GO" id="GO:0009312">
    <property type="term" value="P:oligosaccharide biosynthetic process"/>
    <property type="evidence" value="ECO:0007669"/>
    <property type="project" value="InterPro"/>
</dbReference>
<comment type="caution">
    <text evidence="1">The sequence shown here is derived from an EMBL/GenBank/DDBJ whole genome shotgun (WGS) entry which is preliminary data.</text>
</comment>
<dbReference type="Pfam" id="PF05401">
    <property type="entry name" value="NodS"/>
    <property type="match status" value="1"/>
</dbReference>
<evidence type="ECO:0000313" key="1">
    <source>
        <dbReference type="EMBL" id="RYB88468.1"/>
    </source>
</evidence>
<gene>
    <name evidence="1" type="ORF">EUA06_20950</name>
</gene>
<name>A0A4Q2RJG0_9ACTN</name>
<dbReference type="InterPro" id="IPR029063">
    <property type="entry name" value="SAM-dependent_MTases_sf"/>
</dbReference>
<dbReference type="EMBL" id="SDWS01000014">
    <property type="protein sequence ID" value="RYB88468.1"/>
    <property type="molecule type" value="Genomic_DNA"/>
</dbReference>
<dbReference type="GO" id="GO:0008757">
    <property type="term" value="F:S-adenosylmethionine-dependent methyltransferase activity"/>
    <property type="evidence" value="ECO:0007669"/>
    <property type="project" value="InterPro"/>
</dbReference>
<proteinExistence type="predicted"/>
<evidence type="ECO:0000313" key="2">
    <source>
        <dbReference type="Proteomes" id="UP000291838"/>
    </source>
</evidence>
<dbReference type="GO" id="GO:0032259">
    <property type="term" value="P:methylation"/>
    <property type="evidence" value="ECO:0007669"/>
    <property type="project" value="UniProtKB-KW"/>
</dbReference>
<dbReference type="Gene3D" id="3.40.50.150">
    <property type="entry name" value="Vaccinia Virus protein VP39"/>
    <property type="match status" value="1"/>
</dbReference>